<feature type="compositionally biased region" description="Polar residues" evidence="1">
    <location>
        <begin position="16"/>
        <end position="25"/>
    </location>
</feature>
<feature type="region of interest" description="Disordered" evidence="1">
    <location>
        <begin position="1"/>
        <end position="36"/>
    </location>
</feature>
<evidence type="ECO:0000313" key="2">
    <source>
        <dbReference type="EMBL" id="KAJ4477102.1"/>
    </source>
</evidence>
<name>A0ABQ8V7B0_9AGAR</name>
<feature type="compositionally biased region" description="Basic and acidic residues" evidence="1">
    <location>
        <begin position="185"/>
        <end position="209"/>
    </location>
</feature>
<comment type="caution">
    <text evidence="2">The sequence shown here is derived from an EMBL/GenBank/DDBJ whole genome shotgun (WGS) entry which is preliminary data.</text>
</comment>
<dbReference type="Proteomes" id="UP001150217">
    <property type="component" value="Unassembled WGS sequence"/>
</dbReference>
<proteinExistence type="predicted"/>
<sequence>MSSSCRRSAPPLYTPLQGQRFNPTTSDKESAIAPLSHSSVIRRSALPILNLPKSKLSHAPTETHEGNSGPLVVGVRLKDEWVGQPSNSTYTAATLRNRNDRPSRTGSLQSPQAEEGNECLPVYSKDILLRAILPHKVEFGSPEVHRNSLEQAKLLIGESAKLPWSTPSGHGGTATIAGAAGSTTAEERLRQEQEKIDGGRRPGIDHLHDRWSRPVDIFQAPKSHQRPQSEFL</sequence>
<reference evidence="2" key="1">
    <citation type="submission" date="2022-08" db="EMBL/GenBank/DDBJ databases">
        <title>A Global Phylogenomic Analysis of the Shiitake Genus Lentinula.</title>
        <authorList>
            <consortium name="DOE Joint Genome Institute"/>
            <person name="Sierra-Patev S."/>
            <person name="Min B."/>
            <person name="Naranjo-Ortiz M."/>
            <person name="Looney B."/>
            <person name="Konkel Z."/>
            <person name="Slot J.C."/>
            <person name="Sakamoto Y."/>
            <person name="Steenwyk J.L."/>
            <person name="Rokas A."/>
            <person name="Carro J."/>
            <person name="Camarero S."/>
            <person name="Ferreira P."/>
            <person name="Molpeceres G."/>
            <person name="Ruiz-Duenas F.J."/>
            <person name="Serrano A."/>
            <person name="Henrissat B."/>
            <person name="Drula E."/>
            <person name="Hughes K.W."/>
            <person name="Mata J.L."/>
            <person name="Ishikawa N.K."/>
            <person name="Vargas-Isla R."/>
            <person name="Ushijima S."/>
            <person name="Smith C.A."/>
            <person name="Ahrendt S."/>
            <person name="Andreopoulos W."/>
            <person name="He G."/>
            <person name="Labutti K."/>
            <person name="Lipzen A."/>
            <person name="Ng V."/>
            <person name="Riley R."/>
            <person name="Sandor L."/>
            <person name="Barry K."/>
            <person name="Martinez A.T."/>
            <person name="Xiao Y."/>
            <person name="Gibbons J.G."/>
            <person name="Terashima K."/>
            <person name="Grigoriev I.V."/>
            <person name="Hibbett D.S."/>
        </authorList>
    </citation>
    <scope>NUCLEOTIDE SEQUENCE</scope>
    <source>
        <strain evidence="2">RHP3577 ss4</strain>
    </source>
</reference>
<feature type="region of interest" description="Disordered" evidence="1">
    <location>
        <begin position="177"/>
        <end position="209"/>
    </location>
</feature>
<protein>
    <submittedName>
        <fullName evidence="2">Uncharacterized protein</fullName>
    </submittedName>
</protein>
<gene>
    <name evidence="2" type="ORF">C8R41DRAFT_923140</name>
</gene>
<accession>A0ABQ8V7B0</accession>
<feature type="region of interest" description="Disordered" evidence="1">
    <location>
        <begin position="88"/>
        <end position="117"/>
    </location>
</feature>
<dbReference type="EMBL" id="JANVFT010000068">
    <property type="protein sequence ID" value="KAJ4477102.1"/>
    <property type="molecule type" value="Genomic_DNA"/>
</dbReference>
<evidence type="ECO:0000313" key="3">
    <source>
        <dbReference type="Proteomes" id="UP001150217"/>
    </source>
</evidence>
<organism evidence="2 3">
    <name type="scientific">Lentinula lateritia</name>
    <dbReference type="NCBI Taxonomy" id="40482"/>
    <lineage>
        <taxon>Eukaryota</taxon>
        <taxon>Fungi</taxon>
        <taxon>Dikarya</taxon>
        <taxon>Basidiomycota</taxon>
        <taxon>Agaricomycotina</taxon>
        <taxon>Agaricomycetes</taxon>
        <taxon>Agaricomycetidae</taxon>
        <taxon>Agaricales</taxon>
        <taxon>Marasmiineae</taxon>
        <taxon>Omphalotaceae</taxon>
        <taxon>Lentinula</taxon>
    </lineage>
</organism>
<keyword evidence="3" id="KW-1185">Reference proteome</keyword>
<evidence type="ECO:0000256" key="1">
    <source>
        <dbReference type="SAM" id="MobiDB-lite"/>
    </source>
</evidence>